<reference evidence="3 4" key="1">
    <citation type="submission" date="2016-10" db="EMBL/GenBank/DDBJ databases">
        <title>The genome of Paramicrosporidium saccamoebae is the missing link in understanding Cryptomycota and Microsporidia evolution.</title>
        <authorList>
            <person name="Quandt C.A."/>
            <person name="Beaudet D."/>
            <person name="Corsaro D."/>
            <person name="Michel R."/>
            <person name="Corradi N."/>
            <person name="James T."/>
        </authorList>
    </citation>
    <scope>NUCLEOTIDE SEQUENCE [LARGE SCALE GENOMIC DNA]</scope>
    <source>
        <strain evidence="3 4">KSL3</strain>
    </source>
</reference>
<dbReference type="STRING" id="1246581.A0A2H9TL97"/>
<gene>
    <name evidence="3" type="ORF">PSACC_01679</name>
</gene>
<evidence type="ECO:0000256" key="1">
    <source>
        <dbReference type="ARBA" id="ARBA00022729"/>
    </source>
</evidence>
<proteinExistence type="predicted"/>
<sequence length="391" mass="45062">MVDTSTVMIMWETNCRYDDVELLYKRRPAYRSGPKQQLIRDADVEHRFAADSMEFLHVGPHRFVHRVYFQNLISDSFYDYIVRLVPDDSATQRRHKGRTTGEKTPFSATFYHPGDLVETLSVGIVSDSHGGSETFTQLLRSLSKRRPDLFLHVGDMVNQGKKRFEWQVFFFDALTRSGMSSKVPSVITMGNHDLSEHGASDYLAPTTKLSKNRAAYYYAFSAGPVRFIVLDCNSKGDEQIQWLEAELAAIPTQRSVFRIITIHSPPFVEYWDAESWRGGENKWAAMIRSKMVPLFEKYHVDLVLSGHQHNYQRGFRNGVHYVICGGGGGMLDTNRVEDHHVFKKTSFVHHYLHLDITKTEITIKAYGVDRREFDQLTIPKNVVRRYRAADP</sequence>
<organism evidence="3 4">
    <name type="scientific">Paramicrosporidium saccamoebae</name>
    <dbReference type="NCBI Taxonomy" id="1246581"/>
    <lineage>
        <taxon>Eukaryota</taxon>
        <taxon>Fungi</taxon>
        <taxon>Fungi incertae sedis</taxon>
        <taxon>Cryptomycota</taxon>
        <taxon>Cryptomycota incertae sedis</taxon>
        <taxon>Paramicrosporidium</taxon>
    </lineage>
</organism>
<dbReference type="AlphaFoldDB" id="A0A2H9TL97"/>
<dbReference type="InterPro" id="IPR004843">
    <property type="entry name" value="Calcineurin-like_PHP"/>
</dbReference>
<keyword evidence="1" id="KW-0732">Signal</keyword>
<feature type="domain" description="Calcineurin-like phosphoesterase" evidence="2">
    <location>
        <begin position="121"/>
        <end position="311"/>
    </location>
</feature>
<dbReference type="SUPFAM" id="SSF56300">
    <property type="entry name" value="Metallo-dependent phosphatases"/>
    <property type="match status" value="1"/>
</dbReference>
<protein>
    <recommendedName>
        <fullName evidence="2">Calcineurin-like phosphoesterase domain-containing protein</fullName>
    </recommendedName>
</protein>
<dbReference type="OrthoDB" id="45007at2759"/>
<evidence type="ECO:0000313" key="4">
    <source>
        <dbReference type="Proteomes" id="UP000240830"/>
    </source>
</evidence>
<dbReference type="Pfam" id="PF00149">
    <property type="entry name" value="Metallophos"/>
    <property type="match status" value="1"/>
</dbReference>
<name>A0A2H9TL97_9FUNG</name>
<dbReference type="PANTHER" id="PTHR22953">
    <property type="entry name" value="ACID PHOSPHATASE RELATED"/>
    <property type="match status" value="1"/>
</dbReference>
<dbReference type="Gene3D" id="3.60.21.10">
    <property type="match status" value="1"/>
</dbReference>
<comment type="caution">
    <text evidence="3">The sequence shown here is derived from an EMBL/GenBank/DDBJ whole genome shotgun (WGS) entry which is preliminary data.</text>
</comment>
<evidence type="ECO:0000259" key="2">
    <source>
        <dbReference type="Pfam" id="PF00149"/>
    </source>
</evidence>
<dbReference type="InterPro" id="IPR029052">
    <property type="entry name" value="Metallo-depent_PP-like"/>
</dbReference>
<keyword evidence="4" id="KW-1185">Reference proteome</keyword>
<dbReference type="Proteomes" id="UP000240830">
    <property type="component" value="Unassembled WGS sequence"/>
</dbReference>
<dbReference type="EMBL" id="MTSL01000117">
    <property type="protein sequence ID" value="PJF18512.1"/>
    <property type="molecule type" value="Genomic_DNA"/>
</dbReference>
<accession>A0A2H9TL97</accession>
<evidence type="ECO:0000313" key="3">
    <source>
        <dbReference type="EMBL" id="PJF18512.1"/>
    </source>
</evidence>
<dbReference type="GO" id="GO:0003993">
    <property type="term" value="F:acid phosphatase activity"/>
    <property type="evidence" value="ECO:0007669"/>
    <property type="project" value="InterPro"/>
</dbReference>
<dbReference type="InterPro" id="IPR039331">
    <property type="entry name" value="PAPs-like"/>
</dbReference>
<dbReference type="PANTHER" id="PTHR22953:SF153">
    <property type="entry name" value="PURPLE ACID PHOSPHATASE"/>
    <property type="match status" value="1"/>
</dbReference>